<keyword evidence="3 4" id="KW-0472">Membrane</keyword>
<evidence type="ECO:0000313" key="6">
    <source>
        <dbReference type="EMBL" id="MBI3129294.1"/>
    </source>
</evidence>
<dbReference type="InterPro" id="IPR050327">
    <property type="entry name" value="Proton-linked_MCT"/>
</dbReference>
<evidence type="ECO:0000313" key="7">
    <source>
        <dbReference type="Proteomes" id="UP000782312"/>
    </source>
</evidence>
<feature type="transmembrane region" description="Helical" evidence="4">
    <location>
        <begin position="231"/>
        <end position="252"/>
    </location>
</feature>
<feature type="transmembrane region" description="Helical" evidence="4">
    <location>
        <begin position="362"/>
        <end position="382"/>
    </location>
</feature>
<evidence type="ECO:0000256" key="1">
    <source>
        <dbReference type="ARBA" id="ARBA00022692"/>
    </source>
</evidence>
<reference evidence="6" key="1">
    <citation type="submission" date="2020-07" db="EMBL/GenBank/DDBJ databases">
        <title>Huge and variable diversity of episymbiotic CPR bacteria and DPANN archaea in groundwater ecosystems.</title>
        <authorList>
            <person name="He C.Y."/>
            <person name="Keren R."/>
            <person name="Whittaker M."/>
            <person name="Farag I.F."/>
            <person name="Doudna J."/>
            <person name="Cate J.H.D."/>
            <person name="Banfield J.F."/>
        </authorList>
    </citation>
    <scope>NUCLEOTIDE SEQUENCE</scope>
    <source>
        <strain evidence="6">NC_groundwater_763_Ag_S-0.2um_68_21</strain>
    </source>
</reference>
<dbReference type="SUPFAM" id="SSF103473">
    <property type="entry name" value="MFS general substrate transporter"/>
    <property type="match status" value="1"/>
</dbReference>
<dbReference type="PROSITE" id="PS50850">
    <property type="entry name" value="MFS"/>
    <property type="match status" value="1"/>
</dbReference>
<feature type="transmembrane region" description="Helical" evidence="4">
    <location>
        <begin position="85"/>
        <end position="103"/>
    </location>
</feature>
<proteinExistence type="predicted"/>
<dbReference type="AlphaFoldDB" id="A0A932MNF1"/>
<sequence length="417" mass="43607">MPAAPPLPATPPRFWYGWVVLGTVFLAMCTLISVRSSFGVFFKAVAGEFGWNRAQTSGAFSAGLLGQALGSPFAGWLMDRWSIRGTMAAGILFTGLAAGAMALTNGLGFYYAMYFLLCLAFAGGTWVAQVPTLSNWFVSRRGMAMGVTNSAQGLAFFMNVATPFLIAWLGWRGSYLALGGMLLFLTFPLIAFFHRDHPRQMGTVADAPFLRTGVAPPPAPGKKESPARGGAILSLPFALVAGVYMSIAFSFSAQIVHLVPHATDQGFTPAEGGLVLAVWGGVMVAGNLLSAASDRVGRLPTYWAGALLGALAALLLAGYSRGDAPWVFYLATALSGLGLGLARPTASSLLADNFSGARFGRINGAAMSLFALAGAAGPTVTGAMFDARGNYREALWLVAAFFILGAAFATGLGRRKP</sequence>
<comment type="caution">
    <text evidence="6">The sequence shown here is derived from an EMBL/GenBank/DDBJ whole genome shotgun (WGS) entry which is preliminary data.</text>
</comment>
<evidence type="ECO:0000259" key="5">
    <source>
        <dbReference type="PROSITE" id="PS50850"/>
    </source>
</evidence>
<dbReference type="PANTHER" id="PTHR11360">
    <property type="entry name" value="MONOCARBOXYLATE TRANSPORTER"/>
    <property type="match status" value="1"/>
</dbReference>
<dbReference type="EMBL" id="JACPUR010000040">
    <property type="protein sequence ID" value="MBI3129294.1"/>
    <property type="molecule type" value="Genomic_DNA"/>
</dbReference>
<accession>A0A932MNF1</accession>
<dbReference type="Proteomes" id="UP000782312">
    <property type="component" value="Unassembled WGS sequence"/>
</dbReference>
<dbReference type="InterPro" id="IPR020846">
    <property type="entry name" value="MFS_dom"/>
</dbReference>
<organism evidence="6 7">
    <name type="scientific">Tectimicrobiota bacterium</name>
    <dbReference type="NCBI Taxonomy" id="2528274"/>
    <lineage>
        <taxon>Bacteria</taxon>
        <taxon>Pseudomonadati</taxon>
        <taxon>Nitrospinota/Tectimicrobiota group</taxon>
        <taxon>Candidatus Tectimicrobiota</taxon>
    </lineage>
</organism>
<dbReference type="GO" id="GO:0022857">
    <property type="term" value="F:transmembrane transporter activity"/>
    <property type="evidence" value="ECO:0007669"/>
    <property type="project" value="InterPro"/>
</dbReference>
<feature type="transmembrane region" description="Helical" evidence="4">
    <location>
        <begin position="272"/>
        <end position="289"/>
    </location>
</feature>
<feature type="transmembrane region" description="Helical" evidence="4">
    <location>
        <begin position="326"/>
        <end position="342"/>
    </location>
</feature>
<feature type="transmembrane region" description="Helical" evidence="4">
    <location>
        <begin position="109"/>
        <end position="130"/>
    </location>
</feature>
<dbReference type="Pfam" id="PF07690">
    <property type="entry name" value="MFS_1"/>
    <property type="match status" value="1"/>
</dbReference>
<feature type="domain" description="Major facilitator superfamily (MFS) profile" evidence="5">
    <location>
        <begin position="15"/>
        <end position="417"/>
    </location>
</feature>
<feature type="transmembrane region" description="Helical" evidence="4">
    <location>
        <begin position="394"/>
        <end position="413"/>
    </location>
</feature>
<feature type="transmembrane region" description="Helical" evidence="4">
    <location>
        <begin position="301"/>
        <end position="320"/>
    </location>
</feature>
<keyword evidence="1 4" id="KW-0812">Transmembrane</keyword>
<keyword evidence="2 4" id="KW-1133">Transmembrane helix</keyword>
<name>A0A932MNF1_UNCTE</name>
<dbReference type="Gene3D" id="1.20.1250.20">
    <property type="entry name" value="MFS general substrate transporter like domains"/>
    <property type="match status" value="2"/>
</dbReference>
<evidence type="ECO:0000256" key="3">
    <source>
        <dbReference type="ARBA" id="ARBA00023136"/>
    </source>
</evidence>
<dbReference type="PANTHER" id="PTHR11360:SF290">
    <property type="entry name" value="MONOCARBOXYLATE MFS PERMEASE"/>
    <property type="match status" value="1"/>
</dbReference>
<feature type="transmembrane region" description="Helical" evidence="4">
    <location>
        <begin position="151"/>
        <end position="169"/>
    </location>
</feature>
<feature type="transmembrane region" description="Helical" evidence="4">
    <location>
        <begin position="15"/>
        <end position="34"/>
    </location>
</feature>
<dbReference type="InterPro" id="IPR036259">
    <property type="entry name" value="MFS_trans_sf"/>
</dbReference>
<feature type="transmembrane region" description="Helical" evidence="4">
    <location>
        <begin position="175"/>
        <end position="193"/>
    </location>
</feature>
<protein>
    <submittedName>
        <fullName evidence="6">MFS transporter</fullName>
    </submittedName>
</protein>
<evidence type="ECO:0000256" key="4">
    <source>
        <dbReference type="SAM" id="Phobius"/>
    </source>
</evidence>
<gene>
    <name evidence="6" type="ORF">HYZ11_16925</name>
</gene>
<evidence type="ECO:0000256" key="2">
    <source>
        <dbReference type="ARBA" id="ARBA00022989"/>
    </source>
</evidence>
<dbReference type="InterPro" id="IPR011701">
    <property type="entry name" value="MFS"/>
</dbReference>